<reference evidence="5 6" key="1">
    <citation type="journal article" date="2016" name="Sci. Rep.">
        <title>Metabolic traits of an uncultured archaeal lineage -MSBL1- from brine pools of the Red Sea.</title>
        <authorList>
            <person name="Mwirichia R."/>
            <person name="Alam I."/>
            <person name="Rashid M."/>
            <person name="Vinu M."/>
            <person name="Ba-Alawi W."/>
            <person name="Anthony Kamau A."/>
            <person name="Kamanda Ngugi D."/>
            <person name="Goker M."/>
            <person name="Klenk H.P."/>
            <person name="Bajic V."/>
            <person name="Stingl U."/>
        </authorList>
    </citation>
    <scope>NUCLEOTIDE SEQUENCE [LARGE SCALE GENOMIC DNA]</scope>
    <source>
        <strain evidence="5">SCGC-AAA259D14</strain>
    </source>
</reference>
<dbReference type="InterPro" id="IPR023485">
    <property type="entry name" value="Ptyr_pPase"/>
</dbReference>
<dbReference type="Pfam" id="PF01451">
    <property type="entry name" value="LMWPc"/>
    <property type="match status" value="1"/>
</dbReference>
<dbReference type="SUPFAM" id="SSF52788">
    <property type="entry name" value="Phosphotyrosine protein phosphatases I"/>
    <property type="match status" value="1"/>
</dbReference>
<dbReference type="PANTHER" id="PTHR43428">
    <property type="entry name" value="ARSENATE REDUCTASE"/>
    <property type="match status" value="1"/>
</dbReference>
<keyword evidence="3" id="KW-0059">Arsenical resistance</keyword>
<dbReference type="PANTHER" id="PTHR43428:SF1">
    <property type="entry name" value="ARSENATE REDUCTASE"/>
    <property type="match status" value="1"/>
</dbReference>
<protein>
    <recommendedName>
        <fullName evidence="4">Phosphotyrosine protein phosphatase I domain-containing protein</fullName>
    </recommendedName>
</protein>
<dbReference type="GO" id="GO:0004725">
    <property type="term" value="F:protein tyrosine phosphatase activity"/>
    <property type="evidence" value="ECO:0007669"/>
    <property type="project" value="InterPro"/>
</dbReference>
<dbReference type="InterPro" id="IPR036196">
    <property type="entry name" value="Ptyr_pPase_sf"/>
</dbReference>
<feature type="domain" description="Phosphotyrosine protein phosphatase I" evidence="4">
    <location>
        <begin position="1"/>
        <end position="127"/>
    </location>
</feature>
<proteinExistence type="inferred from homology"/>
<keyword evidence="6" id="KW-1185">Reference proteome</keyword>
<dbReference type="Proteomes" id="UP000070589">
    <property type="component" value="Unassembled WGS sequence"/>
</dbReference>
<dbReference type="Gene3D" id="3.40.50.2300">
    <property type="match status" value="1"/>
</dbReference>
<dbReference type="InterPro" id="IPR017867">
    <property type="entry name" value="Tyr_phospatase_low_mol_wt"/>
</dbReference>
<keyword evidence="2" id="KW-0378">Hydrolase</keyword>
<dbReference type="EMBL" id="LHXL01000108">
    <property type="protein sequence ID" value="KXA88540.1"/>
    <property type="molecule type" value="Genomic_DNA"/>
</dbReference>
<evidence type="ECO:0000256" key="3">
    <source>
        <dbReference type="ARBA" id="ARBA00022849"/>
    </source>
</evidence>
<dbReference type="GO" id="GO:0046685">
    <property type="term" value="P:response to arsenic-containing substance"/>
    <property type="evidence" value="ECO:0007669"/>
    <property type="project" value="UniProtKB-KW"/>
</dbReference>
<name>A0A133U2Y1_9EURY</name>
<organism evidence="5 6">
    <name type="scientific">candidate division MSBL1 archaeon SCGC-AAA259D14</name>
    <dbReference type="NCBI Taxonomy" id="1698261"/>
    <lineage>
        <taxon>Archaea</taxon>
        <taxon>Methanobacteriati</taxon>
        <taxon>Methanobacteriota</taxon>
        <taxon>candidate division MSBL1</taxon>
    </lineage>
</organism>
<dbReference type="AlphaFoldDB" id="A0A133U2Y1"/>
<comment type="similarity">
    <text evidence="1">Belongs to the low molecular weight phosphotyrosine protein phosphatase family.</text>
</comment>
<evidence type="ECO:0000313" key="6">
    <source>
        <dbReference type="Proteomes" id="UP000070589"/>
    </source>
</evidence>
<gene>
    <name evidence="5" type="ORF">AKJ62_04950</name>
</gene>
<evidence type="ECO:0000259" key="4">
    <source>
        <dbReference type="SMART" id="SM00226"/>
    </source>
</evidence>
<evidence type="ECO:0000256" key="1">
    <source>
        <dbReference type="ARBA" id="ARBA00011063"/>
    </source>
</evidence>
<dbReference type="PRINTS" id="PR00719">
    <property type="entry name" value="LMWPTPASE"/>
</dbReference>
<evidence type="ECO:0000313" key="5">
    <source>
        <dbReference type="EMBL" id="KXA88540.1"/>
    </source>
</evidence>
<dbReference type="SMART" id="SM00226">
    <property type="entry name" value="LMWPc"/>
    <property type="match status" value="1"/>
</dbReference>
<sequence>MRILFVCTGNSFRSPVAEGLTRKYKPEWEVESAGVRPAGRIARNAQKFLEREGCVQYLKSSPDPVTARSISEADKVVVMENEHVKYLLENFQIRRDKIENWTVEDPINPEVDPTDAFEKIKRKVKSL</sequence>
<comment type="caution">
    <text evidence="5">The sequence shown here is derived from an EMBL/GenBank/DDBJ whole genome shotgun (WGS) entry which is preliminary data.</text>
</comment>
<accession>A0A133U2Y1</accession>
<evidence type="ECO:0000256" key="2">
    <source>
        <dbReference type="ARBA" id="ARBA00022801"/>
    </source>
</evidence>